<dbReference type="eggNOG" id="COG0679">
    <property type="taxonomic scope" value="Bacteria"/>
</dbReference>
<evidence type="ECO:0000313" key="5">
    <source>
        <dbReference type="Proteomes" id="UP000003277"/>
    </source>
</evidence>
<dbReference type="HOGENOM" id="CLU_893856_0_0_9"/>
<feature type="transmembrane region" description="Helical" evidence="3">
    <location>
        <begin position="257"/>
        <end position="280"/>
    </location>
</feature>
<keyword evidence="5" id="KW-1185">Reference proteome</keyword>
<name>H1CXF0_9FIRM</name>
<dbReference type="EMBL" id="ADLT01000001">
    <property type="protein sequence ID" value="EHO63981.1"/>
    <property type="molecule type" value="Genomic_DNA"/>
</dbReference>
<gene>
    <name evidence="4" type="ORF">HMPREF9453_00038</name>
</gene>
<proteinExistence type="predicted"/>
<feature type="transmembrane region" description="Helical" evidence="3">
    <location>
        <begin position="226"/>
        <end position="245"/>
    </location>
</feature>
<dbReference type="PANTHER" id="PTHR36838">
    <property type="entry name" value="AUXIN EFFLUX CARRIER FAMILY PROTEIN"/>
    <property type="match status" value="1"/>
</dbReference>
<keyword evidence="3" id="KW-0812">Transmembrane</keyword>
<accession>H1CXF0</accession>
<feature type="transmembrane region" description="Helical" evidence="3">
    <location>
        <begin position="195"/>
        <end position="214"/>
    </location>
</feature>
<feature type="transmembrane region" description="Helical" evidence="3">
    <location>
        <begin position="61"/>
        <end position="82"/>
    </location>
</feature>
<comment type="subcellular location">
    <subcellularLocation>
        <location evidence="1">Endomembrane system</location>
        <topology evidence="1">Multi-pass membrane protein</topology>
    </subcellularLocation>
</comment>
<dbReference type="RefSeq" id="WP_008858545.1">
    <property type="nucleotide sequence ID" value="NZ_JH591187.1"/>
</dbReference>
<protein>
    <recommendedName>
        <fullName evidence="6">Transporter</fullName>
    </recommendedName>
</protein>
<sequence>MDSRFFVVFADILLPLALGMALRRWGLSRDILRLIIKANVVGVASFLSLVSFWSVHVTRELLWLPVSILPICFLPVLIFYLFQKNRFTNPLDQGSYLISMMLGNIGTLAGLCAYVLYGEVGFAYVQLIAVPQILVIVLFCFPMAQRFYEMGNAKGKRGERTQFIKLLLTPNQLPALGVAAGLLLSGCQVERPEAVGTLFTLLIHVSAWMGMMPVGYDLHLSSVGTWAFRLWPIFPVKFIFLPAVLYGLTRLFVSDPAMITCVILSAGAPTAIFAVAASQLYGLNVDMAESSFVTTTLVFLFILYPLVYFSGLAG</sequence>
<dbReference type="Gene3D" id="1.20.1530.20">
    <property type="match status" value="1"/>
</dbReference>
<feature type="transmembrane region" description="Helical" evidence="3">
    <location>
        <begin position="34"/>
        <end position="55"/>
    </location>
</feature>
<dbReference type="Proteomes" id="UP000003277">
    <property type="component" value="Unassembled WGS sequence"/>
</dbReference>
<dbReference type="PATRIC" id="fig|742743.3.peg.39"/>
<reference evidence="4 5" key="1">
    <citation type="submission" date="2011-11" db="EMBL/GenBank/DDBJ databases">
        <title>The Genome Sequence of Dialister succinatiphilus YIT 11850.</title>
        <authorList>
            <consortium name="The Broad Institute Genome Sequencing Platform"/>
            <person name="Earl A."/>
            <person name="Ward D."/>
            <person name="Feldgarden M."/>
            <person name="Gevers D."/>
            <person name="Morotomi M."/>
            <person name="Young S.K."/>
            <person name="Zeng Q."/>
            <person name="Gargeya S."/>
            <person name="Fitzgerald M."/>
            <person name="Haas B."/>
            <person name="Abouelleil A."/>
            <person name="Alvarado L."/>
            <person name="Arachchi H.M."/>
            <person name="Berlin A."/>
            <person name="Brown A."/>
            <person name="Chapman S.B."/>
            <person name="Dunbar C."/>
            <person name="Gearin G."/>
            <person name="Goldberg J."/>
            <person name="Griggs A."/>
            <person name="Gujja S."/>
            <person name="Heiman D."/>
            <person name="Howarth C."/>
            <person name="Lui A."/>
            <person name="MacDonald P.J.P."/>
            <person name="Montmayeur A."/>
            <person name="Murphy C."/>
            <person name="Neiman D."/>
            <person name="Pearson M."/>
            <person name="Priest M."/>
            <person name="Roberts A."/>
            <person name="Saif S."/>
            <person name="Shea T."/>
            <person name="Sisk P."/>
            <person name="Stolte C."/>
            <person name="Sykes S."/>
            <person name="Wortman J."/>
            <person name="Nusbaum C."/>
            <person name="Birren B."/>
        </authorList>
    </citation>
    <scope>NUCLEOTIDE SEQUENCE [LARGE SCALE GENOMIC DNA]</scope>
    <source>
        <strain evidence="4 5">YIT 11850</strain>
    </source>
</reference>
<evidence type="ECO:0000256" key="3">
    <source>
        <dbReference type="SAM" id="Phobius"/>
    </source>
</evidence>
<organism evidence="4 5">
    <name type="scientific">Dialister succinatiphilus YIT 11850</name>
    <dbReference type="NCBI Taxonomy" id="742743"/>
    <lineage>
        <taxon>Bacteria</taxon>
        <taxon>Bacillati</taxon>
        <taxon>Bacillota</taxon>
        <taxon>Negativicutes</taxon>
        <taxon>Veillonellales</taxon>
        <taxon>Veillonellaceae</taxon>
        <taxon>Dialister</taxon>
    </lineage>
</organism>
<feature type="transmembrane region" description="Helical" evidence="3">
    <location>
        <begin position="292"/>
        <end position="311"/>
    </location>
</feature>
<evidence type="ECO:0000256" key="2">
    <source>
        <dbReference type="ARBA" id="ARBA00022448"/>
    </source>
</evidence>
<keyword evidence="3" id="KW-1133">Transmembrane helix</keyword>
<keyword evidence="2" id="KW-0813">Transport</keyword>
<comment type="caution">
    <text evidence="4">The sequence shown here is derived from an EMBL/GenBank/DDBJ whole genome shotgun (WGS) entry which is preliminary data.</text>
</comment>
<keyword evidence="3" id="KW-0472">Membrane</keyword>
<dbReference type="AlphaFoldDB" id="H1CXF0"/>
<dbReference type="OrthoDB" id="1622577at2"/>
<feature type="transmembrane region" description="Helical" evidence="3">
    <location>
        <begin position="123"/>
        <end position="142"/>
    </location>
</feature>
<dbReference type="InterPro" id="IPR038770">
    <property type="entry name" value="Na+/solute_symporter_sf"/>
</dbReference>
<evidence type="ECO:0008006" key="6">
    <source>
        <dbReference type="Google" id="ProtNLM"/>
    </source>
</evidence>
<dbReference type="PANTHER" id="PTHR36838:SF3">
    <property type="entry name" value="TRANSPORTER AUXIN EFFLUX CARRIER EC FAMILY"/>
    <property type="match status" value="1"/>
</dbReference>
<dbReference type="STRING" id="742743.HMPREF9453_00038"/>
<dbReference type="GO" id="GO:0012505">
    <property type="term" value="C:endomembrane system"/>
    <property type="evidence" value="ECO:0007669"/>
    <property type="project" value="UniProtKB-SubCell"/>
</dbReference>
<evidence type="ECO:0000256" key="1">
    <source>
        <dbReference type="ARBA" id="ARBA00004127"/>
    </source>
</evidence>
<feature type="transmembrane region" description="Helical" evidence="3">
    <location>
        <begin position="94"/>
        <end position="117"/>
    </location>
</feature>
<evidence type="ECO:0000313" key="4">
    <source>
        <dbReference type="EMBL" id="EHO63981.1"/>
    </source>
</evidence>
<feature type="transmembrane region" description="Helical" evidence="3">
    <location>
        <begin position="6"/>
        <end position="22"/>
    </location>
</feature>